<sequence length="129" mass="14466">MNLPSRFLLDTDILIEYIRDRGQAVEFVDNLEGELLVSAATVAELYAGTRNDAEQQRLDDLISAFSFIPVDKTIAKQGGQYRYQYGKSHGTGLIDALIAATAEIEGANLVTFNRRHFPMITNLQVPYER</sequence>
<feature type="binding site" evidence="8">
    <location>
        <position position="10"/>
    </location>
    <ligand>
        <name>Mg(2+)</name>
        <dbReference type="ChEBI" id="CHEBI:18420"/>
    </ligand>
</feature>
<evidence type="ECO:0000259" key="9">
    <source>
        <dbReference type="Pfam" id="PF01850"/>
    </source>
</evidence>
<accession>A0A160T0H4</accession>
<gene>
    <name evidence="8 10" type="primary">vapC</name>
    <name evidence="10" type="ORF">CFX0092_A1024</name>
</gene>
<dbReference type="GO" id="GO:0016787">
    <property type="term" value="F:hydrolase activity"/>
    <property type="evidence" value="ECO:0007669"/>
    <property type="project" value="UniProtKB-KW"/>
</dbReference>
<keyword evidence="6 8" id="KW-0460">Magnesium</keyword>
<feature type="binding site" evidence="8">
    <location>
        <position position="95"/>
    </location>
    <ligand>
        <name>Mg(2+)</name>
        <dbReference type="ChEBI" id="CHEBI:18420"/>
    </ligand>
</feature>
<reference evidence="10" key="1">
    <citation type="submission" date="2016-01" db="EMBL/GenBank/DDBJ databases">
        <authorList>
            <person name="Mcilroy J.S."/>
            <person name="Karst M S."/>
            <person name="Albertsen M."/>
        </authorList>
    </citation>
    <scope>NUCLEOTIDE SEQUENCE</scope>
    <source>
        <strain evidence="10">Cfx-K</strain>
    </source>
</reference>
<keyword evidence="2 8" id="KW-1277">Toxin-antitoxin system</keyword>
<feature type="domain" description="PIN" evidence="9">
    <location>
        <begin position="8"/>
        <end position="115"/>
    </location>
</feature>
<evidence type="ECO:0000256" key="8">
    <source>
        <dbReference type="HAMAP-Rule" id="MF_00265"/>
    </source>
</evidence>
<keyword evidence="5 8" id="KW-0378">Hydrolase</keyword>
<protein>
    <recommendedName>
        <fullName evidence="8">Ribonuclease VapC</fullName>
        <shortName evidence="8">RNase VapC</shortName>
        <ecNumber evidence="8">3.1.-.-</ecNumber>
    </recommendedName>
    <alternativeName>
        <fullName evidence="8">Toxin VapC</fullName>
    </alternativeName>
</protein>
<evidence type="ECO:0000256" key="5">
    <source>
        <dbReference type="ARBA" id="ARBA00022801"/>
    </source>
</evidence>
<dbReference type="EMBL" id="LN890655">
    <property type="protein sequence ID" value="CUS02902.2"/>
    <property type="molecule type" value="Genomic_DNA"/>
</dbReference>
<dbReference type="EC" id="3.1.-.-" evidence="8"/>
<comment type="function">
    <text evidence="8">Toxic component of a toxin-antitoxin (TA) system. An RNase.</text>
</comment>
<evidence type="ECO:0000256" key="4">
    <source>
        <dbReference type="ARBA" id="ARBA00022723"/>
    </source>
</evidence>
<dbReference type="SUPFAM" id="SSF88723">
    <property type="entry name" value="PIN domain-like"/>
    <property type="match status" value="1"/>
</dbReference>
<dbReference type="Pfam" id="PF01850">
    <property type="entry name" value="PIN"/>
    <property type="match status" value="1"/>
</dbReference>
<dbReference type="HAMAP" id="MF_00265">
    <property type="entry name" value="VapC_Nob1"/>
    <property type="match status" value="1"/>
</dbReference>
<dbReference type="CDD" id="cd18741">
    <property type="entry name" value="PIN_VapC4-5_FitB-like"/>
    <property type="match status" value="1"/>
</dbReference>
<comment type="cofactor">
    <cofactor evidence="1 8">
        <name>Mg(2+)</name>
        <dbReference type="ChEBI" id="CHEBI:18420"/>
    </cofactor>
</comment>
<keyword evidence="4 8" id="KW-0479">Metal-binding</keyword>
<dbReference type="PANTHER" id="PTHR33653:SF1">
    <property type="entry name" value="RIBONUCLEASE VAPC2"/>
    <property type="match status" value="1"/>
</dbReference>
<dbReference type="RefSeq" id="WP_095042468.1">
    <property type="nucleotide sequence ID" value="NZ_LN890655.1"/>
</dbReference>
<dbReference type="GO" id="GO:0000287">
    <property type="term" value="F:magnesium ion binding"/>
    <property type="evidence" value="ECO:0007669"/>
    <property type="project" value="UniProtKB-UniRule"/>
</dbReference>
<keyword evidence="8" id="KW-0800">Toxin</keyword>
<dbReference type="InterPro" id="IPR029060">
    <property type="entry name" value="PIN-like_dom_sf"/>
</dbReference>
<proteinExistence type="inferred from homology"/>
<dbReference type="GO" id="GO:0090729">
    <property type="term" value="F:toxin activity"/>
    <property type="evidence" value="ECO:0007669"/>
    <property type="project" value="UniProtKB-KW"/>
</dbReference>
<evidence type="ECO:0000256" key="7">
    <source>
        <dbReference type="ARBA" id="ARBA00038093"/>
    </source>
</evidence>
<name>A0A160T0H4_9CHLR</name>
<dbReference type="AlphaFoldDB" id="A0A160T0H4"/>
<dbReference type="KEGG" id="pbf:CFX0092_A1024"/>
<evidence type="ECO:0000313" key="11">
    <source>
        <dbReference type="Proteomes" id="UP000215027"/>
    </source>
</evidence>
<dbReference type="Gene3D" id="3.40.50.1010">
    <property type="entry name" value="5'-nuclease"/>
    <property type="match status" value="1"/>
</dbReference>
<dbReference type="OrthoDB" id="9796690at2"/>
<dbReference type="InterPro" id="IPR002716">
    <property type="entry name" value="PIN_dom"/>
</dbReference>
<evidence type="ECO:0000256" key="2">
    <source>
        <dbReference type="ARBA" id="ARBA00022649"/>
    </source>
</evidence>
<dbReference type="PANTHER" id="PTHR33653">
    <property type="entry name" value="RIBONUCLEASE VAPC2"/>
    <property type="match status" value="1"/>
</dbReference>
<evidence type="ECO:0000256" key="6">
    <source>
        <dbReference type="ARBA" id="ARBA00022842"/>
    </source>
</evidence>
<evidence type="ECO:0000313" key="10">
    <source>
        <dbReference type="EMBL" id="CUS02902.2"/>
    </source>
</evidence>
<keyword evidence="3 8" id="KW-0540">Nuclease</keyword>
<dbReference type="InterPro" id="IPR050556">
    <property type="entry name" value="Type_II_TA_system_RNase"/>
</dbReference>
<dbReference type="Proteomes" id="UP000215027">
    <property type="component" value="Chromosome I"/>
</dbReference>
<dbReference type="InterPro" id="IPR022907">
    <property type="entry name" value="VapC_family"/>
</dbReference>
<evidence type="ECO:0000256" key="1">
    <source>
        <dbReference type="ARBA" id="ARBA00001946"/>
    </source>
</evidence>
<dbReference type="GO" id="GO:0004540">
    <property type="term" value="F:RNA nuclease activity"/>
    <property type="evidence" value="ECO:0007669"/>
    <property type="project" value="InterPro"/>
</dbReference>
<keyword evidence="11" id="KW-1185">Reference proteome</keyword>
<comment type="similarity">
    <text evidence="7 8">Belongs to the PINc/VapC protein family.</text>
</comment>
<organism evidence="10 11">
    <name type="scientific">Candidatus Promineifilum breve</name>
    <dbReference type="NCBI Taxonomy" id="1806508"/>
    <lineage>
        <taxon>Bacteria</taxon>
        <taxon>Bacillati</taxon>
        <taxon>Chloroflexota</taxon>
        <taxon>Ardenticatenia</taxon>
        <taxon>Candidatus Promineifilales</taxon>
        <taxon>Candidatus Promineifilaceae</taxon>
        <taxon>Candidatus Promineifilum</taxon>
    </lineage>
</organism>
<evidence type="ECO:0000256" key="3">
    <source>
        <dbReference type="ARBA" id="ARBA00022722"/>
    </source>
</evidence>